<sequence length="236" mass="25068">MTGTERYERQTALPGIGQEGQERLARSKVLVAGAGGLGSPLCLYLAAAGIGTIGIADFDTVSISNLQRQILYNEADLGKAKADLAASRIKAISSATEVHVHGKITAGNAEAIISGYDIVADGCDNYATRYIINDACMTQKKPFVYGAVCGFEGQVSIFCAGEKPCSYRDLYPDEKAMLSLEADKRVIGPVAGITACVQASEVIKLVCGYGTQLIGKLWTINALTMETNLVELDYAR</sequence>
<reference evidence="3" key="1">
    <citation type="submission" date="2020-10" db="EMBL/GenBank/DDBJ databases">
        <authorList>
            <person name="Gilroy R."/>
        </authorList>
    </citation>
    <scope>NUCLEOTIDE SEQUENCE</scope>
    <source>
        <strain evidence="3">D3-1215</strain>
    </source>
</reference>
<proteinExistence type="inferred from homology"/>
<dbReference type="SUPFAM" id="SSF69572">
    <property type="entry name" value="Activating enzymes of the ubiquitin-like proteins"/>
    <property type="match status" value="1"/>
</dbReference>
<dbReference type="GO" id="GO:0016779">
    <property type="term" value="F:nucleotidyltransferase activity"/>
    <property type="evidence" value="ECO:0007669"/>
    <property type="project" value="TreeGrafter"/>
</dbReference>
<dbReference type="PANTHER" id="PTHR10953:SF102">
    <property type="entry name" value="ADENYLYLTRANSFERASE AND SULFURTRANSFERASE MOCS3"/>
    <property type="match status" value="1"/>
</dbReference>
<name>A0A9D9HAI8_9BACT</name>
<dbReference type="AlphaFoldDB" id="A0A9D9HAI8"/>
<dbReference type="Pfam" id="PF00899">
    <property type="entry name" value="ThiF"/>
    <property type="match status" value="1"/>
</dbReference>
<dbReference type="GO" id="GO:0008641">
    <property type="term" value="F:ubiquitin-like modifier activating enzyme activity"/>
    <property type="evidence" value="ECO:0007669"/>
    <property type="project" value="InterPro"/>
</dbReference>
<dbReference type="Gene3D" id="3.40.50.720">
    <property type="entry name" value="NAD(P)-binding Rossmann-like Domain"/>
    <property type="match status" value="1"/>
</dbReference>
<reference evidence="3" key="2">
    <citation type="journal article" date="2021" name="PeerJ">
        <title>Extensive microbial diversity within the chicken gut microbiome revealed by metagenomics and culture.</title>
        <authorList>
            <person name="Gilroy R."/>
            <person name="Ravi A."/>
            <person name="Getino M."/>
            <person name="Pursley I."/>
            <person name="Horton D.L."/>
            <person name="Alikhan N.F."/>
            <person name="Baker D."/>
            <person name="Gharbi K."/>
            <person name="Hall N."/>
            <person name="Watson M."/>
            <person name="Adriaenssens E.M."/>
            <person name="Foster-Nyarko E."/>
            <person name="Jarju S."/>
            <person name="Secka A."/>
            <person name="Antonio M."/>
            <person name="Oren A."/>
            <person name="Chaudhuri R.R."/>
            <person name="La Ragione R."/>
            <person name="Hildebrand F."/>
            <person name="Pallen M.J."/>
        </authorList>
    </citation>
    <scope>NUCLEOTIDE SEQUENCE</scope>
    <source>
        <strain evidence="3">D3-1215</strain>
    </source>
</reference>
<evidence type="ECO:0000313" key="3">
    <source>
        <dbReference type="EMBL" id="MBO8447195.1"/>
    </source>
</evidence>
<evidence type="ECO:0000259" key="2">
    <source>
        <dbReference type="Pfam" id="PF00899"/>
    </source>
</evidence>
<dbReference type="InterPro" id="IPR035985">
    <property type="entry name" value="Ubiquitin-activating_enz"/>
</dbReference>
<evidence type="ECO:0000313" key="4">
    <source>
        <dbReference type="Proteomes" id="UP000823637"/>
    </source>
</evidence>
<dbReference type="FunFam" id="3.40.50.720:FF:000080">
    <property type="entry name" value="Thiazole biosynthesis adenylyltransferase ThiF"/>
    <property type="match status" value="1"/>
</dbReference>
<gene>
    <name evidence="3" type="ORF">IAC32_05580</name>
</gene>
<organism evidence="3 4">
    <name type="scientific">Candidatus Enterocola intestinipullorum</name>
    <dbReference type="NCBI Taxonomy" id="2840783"/>
    <lineage>
        <taxon>Bacteria</taxon>
        <taxon>Pseudomonadati</taxon>
        <taxon>Bacteroidota</taxon>
        <taxon>Bacteroidia</taxon>
        <taxon>Bacteroidales</taxon>
        <taxon>Candidatus Enterocola</taxon>
    </lineage>
</organism>
<dbReference type="GO" id="GO:0008146">
    <property type="term" value="F:sulfotransferase activity"/>
    <property type="evidence" value="ECO:0007669"/>
    <property type="project" value="TreeGrafter"/>
</dbReference>
<dbReference type="InterPro" id="IPR000594">
    <property type="entry name" value="ThiF_NAD_FAD-bd"/>
</dbReference>
<dbReference type="InterPro" id="IPR045886">
    <property type="entry name" value="ThiF/MoeB/HesA"/>
</dbReference>
<comment type="caution">
    <text evidence="3">The sequence shown here is derived from an EMBL/GenBank/DDBJ whole genome shotgun (WGS) entry which is preliminary data.</text>
</comment>
<dbReference type="PANTHER" id="PTHR10953">
    <property type="entry name" value="UBIQUITIN-ACTIVATING ENZYME E1"/>
    <property type="match status" value="1"/>
</dbReference>
<feature type="domain" description="THIF-type NAD/FAD binding fold" evidence="2">
    <location>
        <begin position="7"/>
        <end position="231"/>
    </location>
</feature>
<dbReference type="EMBL" id="JADIMR010000084">
    <property type="protein sequence ID" value="MBO8447195.1"/>
    <property type="molecule type" value="Genomic_DNA"/>
</dbReference>
<dbReference type="GO" id="GO:0005829">
    <property type="term" value="C:cytosol"/>
    <property type="evidence" value="ECO:0007669"/>
    <property type="project" value="TreeGrafter"/>
</dbReference>
<comment type="similarity">
    <text evidence="1">Belongs to the HesA/MoeB/ThiF family.</text>
</comment>
<dbReference type="CDD" id="cd00757">
    <property type="entry name" value="ThiF_MoeB_HesA_family"/>
    <property type="match status" value="1"/>
</dbReference>
<dbReference type="GO" id="GO:0004792">
    <property type="term" value="F:thiosulfate-cyanide sulfurtransferase activity"/>
    <property type="evidence" value="ECO:0007669"/>
    <property type="project" value="TreeGrafter"/>
</dbReference>
<evidence type="ECO:0000256" key="1">
    <source>
        <dbReference type="ARBA" id="ARBA00009919"/>
    </source>
</evidence>
<protein>
    <submittedName>
        <fullName evidence="3">HesA/MoeB/ThiF family protein</fullName>
    </submittedName>
</protein>
<dbReference type="Proteomes" id="UP000823637">
    <property type="component" value="Unassembled WGS sequence"/>
</dbReference>
<accession>A0A9D9HAI8</accession>